<proteinExistence type="predicted"/>
<keyword evidence="2 5" id="KW-0472">Membrane</keyword>
<dbReference type="OrthoDB" id="384877at2759"/>
<keyword evidence="4" id="KW-0325">Glycoprotein</keyword>
<dbReference type="InterPro" id="IPR002165">
    <property type="entry name" value="Plexin_repeat"/>
</dbReference>
<dbReference type="InterPro" id="IPR015943">
    <property type="entry name" value="WD40/YVTN_repeat-like_dom_sf"/>
</dbReference>
<dbReference type="GeneID" id="114861308"/>
<dbReference type="Proteomes" id="UP000515150">
    <property type="component" value="Chromosome 9"/>
</dbReference>
<dbReference type="KEGG" id="bspl:114861308"/>
<sequence length="928" mass="102644">MVLLLALVVILSGEPALCLQEEGAFTLDGDIRQFAVTTDTVYIATEETLYQLSHSLTLVQSLSLRGILKEGKSVEDAQFHRVSETTERNATFNVHVLLPFVANKSLVSCGANDNGCGYCEVLDLNNIKRIIYSERIQVGPLRRSSGSVAFLMNIVNGGTYILTALRKEERQSNKCNTDYNTVNIYDTSDEQGGGIFSVTDSQITPSISSGGDVEFVDGFQIRSTVYLLSNVQSGPRNNKVRLVWLTTKSSKTQTLSSLRGATLVVADGAESSRLVASSVIPGEPPVLWSGVFSVDGGQTNTELVVFDISPDLTGAVDQDPDFCFGTCTGSKPTDPQPKILEPKAVLLRQNYMTSVLALRQRVWMVFFMGTSDGQLIKLVVDKNYHPACFTVLYRANDNRPVFPKIHLDQVDHKHVYVALRHQVKRVPVSNCSTFTNLQGCLSAQDPNCVWCSSKRSCEFEDDCKDSEWLSIPEDFHNDPVSYKLERSHVGQLKLIVQTHLTTSQKDLSGFACQFVGAFGEMCDRNNPPPQFPQCTCILRSGTLPDEGLNLTVRFRLGTVNFTEQLKLNNCSNIRGSPSSFLCERCVKSGCGWSKTGCSWANHGEGNASVCQTIKSKMSFSPPEISSISPRVVSFYGRNHAVLSGYNLSDVTRVRLQRDTACAAQESPVWNNTGVNLTFHIPSTDYKGVVSVCVVLPDGSCHGNYGISYQSSPTCIRTEPNSTWFSGKRTITLIGSHLEFVEGVIHSHNPQGVTLPRSSNSGNLTYETAAAKGTKQSFFSSVSLKLANETLVCYTSFKYHPDPEFITFTPLRKVDDVHVTIKKKKDELEMTTAELSVWGVHSGKQHPCIMTGKETSNDTEFFHCHIKNIPDVTFQELMIHYGDRTVRLGPPSLLPQVLLILRVLLILCVFIVLVMICRWQKKLTTEKKL</sequence>
<evidence type="ECO:0000256" key="2">
    <source>
        <dbReference type="ARBA" id="ARBA00023136"/>
    </source>
</evidence>
<evidence type="ECO:0000256" key="6">
    <source>
        <dbReference type="SAM" id="SignalP"/>
    </source>
</evidence>
<evidence type="ECO:0000259" key="7">
    <source>
        <dbReference type="SMART" id="SM00630"/>
    </source>
</evidence>
<name>A0A9W2Y071_BETSP</name>
<keyword evidence="6" id="KW-0732">Signal</keyword>
<dbReference type="GO" id="GO:0007162">
    <property type="term" value="P:negative regulation of cell adhesion"/>
    <property type="evidence" value="ECO:0007669"/>
    <property type="project" value="TreeGrafter"/>
</dbReference>
<dbReference type="InterPro" id="IPR013783">
    <property type="entry name" value="Ig-like_fold"/>
</dbReference>
<feature type="domain" description="Sema" evidence="7">
    <location>
        <begin position="31"/>
        <end position="411"/>
    </location>
</feature>
<organism evidence="8 9">
    <name type="scientific">Betta splendens</name>
    <name type="common">Siamese fighting fish</name>
    <dbReference type="NCBI Taxonomy" id="158456"/>
    <lineage>
        <taxon>Eukaryota</taxon>
        <taxon>Metazoa</taxon>
        <taxon>Chordata</taxon>
        <taxon>Craniata</taxon>
        <taxon>Vertebrata</taxon>
        <taxon>Euteleostomi</taxon>
        <taxon>Actinopterygii</taxon>
        <taxon>Neopterygii</taxon>
        <taxon>Teleostei</taxon>
        <taxon>Neoteleostei</taxon>
        <taxon>Acanthomorphata</taxon>
        <taxon>Anabantaria</taxon>
        <taxon>Anabantiformes</taxon>
        <taxon>Anabantoidei</taxon>
        <taxon>Osphronemidae</taxon>
        <taxon>Betta</taxon>
    </lineage>
</organism>
<keyword evidence="3" id="KW-1015">Disulfide bond</keyword>
<dbReference type="GO" id="GO:0007399">
    <property type="term" value="P:nervous system development"/>
    <property type="evidence" value="ECO:0007669"/>
    <property type="project" value="UniProtKB-ARBA"/>
</dbReference>
<dbReference type="InterPro" id="IPR031148">
    <property type="entry name" value="Plexin"/>
</dbReference>
<keyword evidence="8" id="KW-1185">Reference proteome</keyword>
<dbReference type="Gene3D" id="2.130.10.10">
    <property type="entry name" value="YVTN repeat-like/Quinoprotein amine dehydrogenase"/>
    <property type="match status" value="2"/>
</dbReference>
<evidence type="ECO:0000256" key="3">
    <source>
        <dbReference type="ARBA" id="ARBA00023157"/>
    </source>
</evidence>
<dbReference type="GO" id="GO:0008360">
    <property type="term" value="P:regulation of cell shape"/>
    <property type="evidence" value="ECO:0007669"/>
    <property type="project" value="TreeGrafter"/>
</dbReference>
<dbReference type="InterPro" id="IPR001627">
    <property type="entry name" value="Semap_dom"/>
</dbReference>
<dbReference type="Gene3D" id="2.60.40.10">
    <property type="entry name" value="Immunoglobulins"/>
    <property type="match status" value="1"/>
</dbReference>
<keyword evidence="5" id="KW-1133">Transmembrane helix</keyword>
<feature type="chain" id="PRO_5040944384" evidence="6">
    <location>
        <begin position="19"/>
        <end position="928"/>
    </location>
</feature>
<accession>A0A9W2Y071</accession>
<dbReference type="SUPFAM" id="SSF101912">
    <property type="entry name" value="Sema domain"/>
    <property type="match status" value="1"/>
</dbReference>
<protein>
    <submittedName>
        <fullName evidence="9">Plexin-C1-like</fullName>
    </submittedName>
</protein>
<evidence type="ECO:0000256" key="4">
    <source>
        <dbReference type="ARBA" id="ARBA00023180"/>
    </source>
</evidence>
<dbReference type="GO" id="GO:0030334">
    <property type="term" value="P:regulation of cell migration"/>
    <property type="evidence" value="ECO:0007669"/>
    <property type="project" value="TreeGrafter"/>
</dbReference>
<dbReference type="GO" id="GO:0050772">
    <property type="term" value="P:positive regulation of axonogenesis"/>
    <property type="evidence" value="ECO:0007669"/>
    <property type="project" value="TreeGrafter"/>
</dbReference>
<reference evidence="9" key="1">
    <citation type="submission" date="2025-08" db="UniProtKB">
        <authorList>
            <consortium name="RefSeq"/>
        </authorList>
    </citation>
    <scope>IDENTIFICATION</scope>
</reference>
<dbReference type="SMART" id="SM00630">
    <property type="entry name" value="Sema"/>
    <property type="match status" value="1"/>
</dbReference>
<dbReference type="PANTHER" id="PTHR22625">
    <property type="entry name" value="PLEXIN"/>
    <property type="match status" value="1"/>
</dbReference>
<dbReference type="RefSeq" id="XP_055367347.1">
    <property type="nucleotide sequence ID" value="XM_055511372.1"/>
</dbReference>
<dbReference type="AlphaFoldDB" id="A0A9W2Y071"/>
<feature type="signal peptide" evidence="6">
    <location>
        <begin position="1"/>
        <end position="18"/>
    </location>
</feature>
<gene>
    <name evidence="9" type="primary">LOC114861308</name>
</gene>
<dbReference type="SUPFAM" id="SSF103575">
    <property type="entry name" value="Plexin repeat"/>
    <property type="match status" value="1"/>
</dbReference>
<dbReference type="GO" id="GO:0005886">
    <property type="term" value="C:plasma membrane"/>
    <property type="evidence" value="ECO:0007669"/>
    <property type="project" value="TreeGrafter"/>
</dbReference>
<dbReference type="GO" id="GO:0002116">
    <property type="term" value="C:semaphorin receptor complex"/>
    <property type="evidence" value="ECO:0007669"/>
    <property type="project" value="TreeGrafter"/>
</dbReference>
<evidence type="ECO:0000313" key="9">
    <source>
        <dbReference type="RefSeq" id="XP_055367347.1"/>
    </source>
</evidence>
<keyword evidence="5" id="KW-0812">Transmembrane</keyword>
<evidence type="ECO:0000256" key="5">
    <source>
        <dbReference type="SAM" id="Phobius"/>
    </source>
</evidence>
<evidence type="ECO:0000256" key="1">
    <source>
        <dbReference type="ARBA" id="ARBA00004370"/>
    </source>
</evidence>
<dbReference type="PANTHER" id="PTHR22625:SF4">
    <property type="entry name" value="PLEXIN-C1"/>
    <property type="match status" value="1"/>
</dbReference>
<dbReference type="Pfam" id="PF01437">
    <property type="entry name" value="PSI"/>
    <property type="match status" value="1"/>
</dbReference>
<dbReference type="InterPro" id="IPR036352">
    <property type="entry name" value="Semap_dom_sf"/>
</dbReference>
<evidence type="ECO:0000313" key="8">
    <source>
        <dbReference type="Proteomes" id="UP000515150"/>
    </source>
</evidence>
<dbReference type="GO" id="GO:0017154">
    <property type="term" value="F:semaphorin receptor activity"/>
    <property type="evidence" value="ECO:0007669"/>
    <property type="project" value="InterPro"/>
</dbReference>
<dbReference type="Gene3D" id="3.30.1680.10">
    <property type="entry name" value="ligand-binding face of the semaphorins, domain 2"/>
    <property type="match status" value="1"/>
</dbReference>
<feature type="transmembrane region" description="Helical" evidence="5">
    <location>
        <begin position="896"/>
        <end position="918"/>
    </location>
</feature>
<comment type="subcellular location">
    <subcellularLocation>
        <location evidence="1">Membrane</location>
    </subcellularLocation>
</comment>